<name>A0ACB8R6T4_9AGAM</name>
<organism evidence="1 2">
    <name type="scientific">Auriscalpium vulgare</name>
    <dbReference type="NCBI Taxonomy" id="40419"/>
    <lineage>
        <taxon>Eukaryota</taxon>
        <taxon>Fungi</taxon>
        <taxon>Dikarya</taxon>
        <taxon>Basidiomycota</taxon>
        <taxon>Agaricomycotina</taxon>
        <taxon>Agaricomycetes</taxon>
        <taxon>Russulales</taxon>
        <taxon>Auriscalpiaceae</taxon>
        <taxon>Auriscalpium</taxon>
    </lineage>
</organism>
<reference evidence="1" key="2">
    <citation type="journal article" date="2022" name="New Phytol.">
        <title>Evolutionary transition to the ectomycorrhizal habit in the genomes of a hyperdiverse lineage of mushroom-forming fungi.</title>
        <authorList>
            <person name="Looney B."/>
            <person name="Miyauchi S."/>
            <person name="Morin E."/>
            <person name="Drula E."/>
            <person name="Courty P.E."/>
            <person name="Kohler A."/>
            <person name="Kuo A."/>
            <person name="LaButti K."/>
            <person name="Pangilinan J."/>
            <person name="Lipzen A."/>
            <person name="Riley R."/>
            <person name="Andreopoulos W."/>
            <person name="He G."/>
            <person name="Johnson J."/>
            <person name="Nolan M."/>
            <person name="Tritt A."/>
            <person name="Barry K.W."/>
            <person name="Grigoriev I.V."/>
            <person name="Nagy L.G."/>
            <person name="Hibbett D."/>
            <person name="Henrissat B."/>
            <person name="Matheny P.B."/>
            <person name="Labbe J."/>
            <person name="Martin F.M."/>
        </authorList>
    </citation>
    <scope>NUCLEOTIDE SEQUENCE</scope>
    <source>
        <strain evidence="1">FP105234-sp</strain>
    </source>
</reference>
<keyword evidence="2" id="KW-1185">Reference proteome</keyword>
<evidence type="ECO:0000313" key="2">
    <source>
        <dbReference type="Proteomes" id="UP000814033"/>
    </source>
</evidence>
<protein>
    <submittedName>
        <fullName evidence="1">Uncharacterized protein</fullName>
    </submittedName>
</protein>
<evidence type="ECO:0000313" key="1">
    <source>
        <dbReference type="EMBL" id="KAI0039851.1"/>
    </source>
</evidence>
<reference evidence="1" key="1">
    <citation type="submission" date="2021-02" db="EMBL/GenBank/DDBJ databases">
        <authorList>
            <consortium name="DOE Joint Genome Institute"/>
            <person name="Ahrendt S."/>
            <person name="Looney B.P."/>
            <person name="Miyauchi S."/>
            <person name="Morin E."/>
            <person name="Drula E."/>
            <person name="Courty P.E."/>
            <person name="Chicoki N."/>
            <person name="Fauchery L."/>
            <person name="Kohler A."/>
            <person name="Kuo A."/>
            <person name="Labutti K."/>
            <person name="Pangilinan J."/>
            <person name="Lipzen A."/>
            <person name="Riley R."/>
            <person name="Andreopoulos W."/>
            <person name="He G."/>
            <person name="Johnson J."/>
            <person name="Barry K.W."/>
            <person name="Grigoriev I.V."/>
            <person name="Nagy L."/>
            <person name="Hibbett D."/>
            <person name="Henrissat B."/>
            <person name="Matheny P.B."/>
            <person name="Labbe J."/>
            <person name="Martin F."/>
        </authorList>
    </citation>
    <scope>NUCLEOTIDE SEQUENCE</scope>
    <source>
        <strain evidence="1">FP105234-sp</strain>
    </source>
</reference>
<accession>A0ACB8R6T4</accession>
<proteinExistence type="predicted"/>
<dbReference type="EMBL" id="MU276256">
    <property type="protein sequence ID" value="KAI0039851.1"/>
    <property type="molecule type" value="Genomic_DNA"/>
</dbReference>
<comment type="caution">
    <text evidence="1">The sequence shown here is derived from an EMBL/GenBank/DDBJ whole genome shotgun (WGS) entry which is preliminary data.</text>
</comment>
<gene>
    <name evidence="1" type="ORF">FA95DRAFT_1585185</name>
</gene>
<sequence>MSPRGKRVFIIGVGCAQLIKPRGLRSTNEMGIEAATKALLDAGITYDSIEHAFAGQVPPFHSLAALYNLGLTNNDCSTGSTVLVHAADLVRGGYAACTLALGFERMAPGSLATVWKDRDHPMLALDLANAGAEERLGENHGPGAPRKFCKADRSLFRGTERTRSTLGRVSEEQVLGSRKNTNNPTMFICSSYSDCAACCINQAIEIVSQALTTDGPETFNGQNTMDVVGCGSAEFNAPDEGRDEVGVAELHDCFAADEDAYKLVERYGGKQAKGHPLGASGLGMHFYITTPGVTDRRGRTVLLLVRGEAADERGK</sequence>
<dbReference type="Proteomes" id="UP000814033">
    <property type="component" value="Unassembled WGS sequence"/>
</dbReference>